<feature type="compositionally biased region" description="Basic and acidic residues" evidence="5">
    <location>
        <begin position="16"/>
        <end position="25"/>
    </location>
</feature>
<dbReference type="AlphaFoldDB" id="A0A6J1LT18"/>
<keyword evidence="3 6" id="KW-1133">Transmembrane helix</keyword>
<evidence type="ECO:0000256" key="2">
    <source>
        <dbReference type="ARBA" id="ARBA00022692"/>
    </source>
</evidence>
<name>A0A6J1LT18_DROHY</name>
<keyword evidence="4 6" id="KW-0472">Membrane</keyword>
<feature type="transmembrane region" description="Helical" evidence="6">
    <location>
        <begin position="241"/>
        <end position="258"/>
    </location>
</feature>
<feature type="compositionally biased region" description="Polar residues" evidence="5">
    <location>
        <begin position="1"/>
        <end position="12"/>
    </location>
</feature>
<dbReference type="OrthoDB" id="1684102at2759"/>
<evidence type="ECO:0000313" key="8">
    <source>
        <dbReference type="Proteomes" id="UP000504633"/>
    </source>
</evidence>
<protein>
    <submittedName>
        <fullName evidence="9 10">Proton-coupled amino acid transporter-like protein CG1139 isoform X1</fullName>
    </submittedName>
</protein>
<gene>
    <name evidence="9 10" type="primary">LOC111598945</name>
</gene>
<organism evidence="8 10">
    <name type="scientific">Drosophila hydei</name>
    <name type="common">Fruit fly</name>
    <dbReference type="NCBI Taxonomy" id="7224"/>
    <lineage>
        <taxon>Eukaryota</taxon>
        <taxon>Metazoa</taxon>
        <taxon>Ecdysozoa</taxon>
        <taxon>Arthropoda</taxon>
        <taxon>Hexapoda</taxon>
        <taxon>Insecta</taxon>
        <taxon>Pterygota</taxon>
        <taxon>Neoptera</taxon>
        <taxon>Endopterygota</taxon>
        <taxon>Diptera</taxon>
        <taxon>Brachycera</taxon>
        <taxon>Muscomorpha</taxon>
        <taxon>Ephydroidea</taxon>
        <taxon>Drosophilidae</taxon>
        <taxon>Drosophila</taxon>
    </lineage>
</organism>
<feature type="transmembrane region" description="Helical" evidence="6">
    <location>
        <begin position="492"/>
        <end position="514"/>
    </location>
</feature>
<evidence type="ECO:0000256" key="3">
    <source>
        <dbReference type="ARBA" id="ARBA00022989"/>
    </source>
</evidence>
<dbReference type="Proteomes" id="UP000504633">
    <property type="component" value="Unplaced"/>
</dbReference>
<dbReference type="GO" id="GO:0005774">
    <property type="term" value="C:vacuolar membrane"/>
    <property type="evidence" value="ECO:0007669"/>
    <property type="project" value="TreeGrafter"/>
</dbReference>
<dbReference type="GeneID" id="111598945"/>
<feature type="compositionally biased region" description="Polar residues" evidence="5">
    <location>
        <begin position="86"/>
        <end position="97"/>
    </location>
</feature>
<feature type="transmembrane region" description="Helical" evidence="6">
    <location>
        <begin position="205"/>
        <end position="229"/>
    </location>
</feature>
<feature type="region of interest" description="Disordered" evidence="5">
    <location>
        <begin position="76"/>
        <end position="97"/>
    </location>
</feature>
<feature type="transmembrane region" description="Helical" evidence="6">
    <location>
        <begin position="346"/>
        <end position="364"/>
    </location>
</feature>
<feature type="transmembrane region" description="Helical" evidence="6">
    <location>
        <begin position="267"/>
        <end position="287"/>
    </location>
</feature>
<dbReference type="PANTHER" id="PTHR22950">
    <property type="entry name" value="AMINO ACID TRANSPORTER"/>
    <property type="match status" value="1"/>
</dbReference>
<sequence length="519" mass="57389">MEDLTPLTNLQQLAEPAKRKPKMSERQPLLLQQSDNSDYEGNRSGNGLIRPPVRSSPPDSTLVNVHSEDSIAVHAAAAGDDEDEQSSQTGEEQHNKSLYNPTLHRTLEHPTSNFDTLVHLLKGNIGTGILAMPEAFKNAGLYVGLFGTLIMGAICTHCMHMLVNCSHELCRRLQQPSLDFSEVAFCSFDTGPLGLRRYSQLARRVVTTFLFITQIGFCCVYFLFVALNIKDVMDHYFKLDVRIYLLLMLLPMVLLNLVRNLKYLTPVSLFAAVLTVAGLAISFSYMLHDLPDTHTVKPYATWATLPLYFGTAIYAFEGIGVVLPLENNMRTPEDFGGRTGVLNTGMVIVACLYTSVGFFGYLKYGESVKGSITLNLPQGDVLSQLVRISMAVAIFLSYTLQFYVPVNMVEPFVRSNFDTARAKDLAATVLRTVLVTFTFILAAVIPNLGSIISLVGAVSSSALALIAPPIIEIITYYNVGYGRYNWMLWKDFLILIFGLCGFVFGTWASLAQIINPSID</sequence>
<feature type="transmembrane region" description="Helical" evidence="6">
    <location>
        <begin position="384"/>
        <end position="404"/>
    </location>
</feature>
<evidence type="ECO:0000256" key="4">
    <source>
        <dbReference type="ARBA" id="ARBA00023136"/>
    </source>
</evidence>
<comment type="subcellular location">
    <subcellularLocation>
        <location evidence="1">Membrane</location>
        <topology evidence="1">Multi-pass membrane protein</topology>
    </subcellularLocation>
</comment>
<keyword evidence="2 6" id="KW-0812">Transmembrane</keyword>
<feature type="region of interest" description="Disordered" evidence="5">
    <location>
        <begin position="1"/>
        <end position="63"/>
    </location>
</feature>
<dbReference type="RefSeq" id="XP_023170191.1">
    <property type="nucleotide sequence ID" value="XM_023314423.2"/>
</dbReference>
<dbReference type="PANTHER" id="PTHR22950:SF349">
    <property type="entry name" value="AMINO ACID TRANSPORTER TRANSMEMBRANE DOMAIN-CONTAINING PROTEIN"/>
    <property type="match status" value="1"/>
</dbReference>
<feature type="transmembrane region" description="Helical" evidence="6">
    <location>
        <begin position="307"/>
        <end position="325"/>
    </location>
</feature>
<dbReference type="KEGG" id="dhe:111598945"/>
<dbReference type="InterPro" id="IPR013057">
    <property type="entry name" value="AA_transpt_TM"/>
</dbReference>
<feature type="transmembrane region" description="Helical" evidence="6">
    <location>
        <begin position="139"/>
        <end position="163"/>
    </location>
</feature>
<proteinExistence type="predicted"/>
<evidence type="ECO:0000259" key="7">
    <source>
        <dbReference type="Pfam" id="PF01490"/>
    </source>
</evidence>
<dbReference type="Pfam" id="PF01490">
    <property type="entry name" value="Aa_trans"/>
    <property type="match status" value="1"/>
</dbReference>
<dbReference type="GO" id="GO:0015179">
    <property type="term" value="F:L-amino acid transmembrane transporter activity"/>
    <property type="evidence" value="ECO:0007669"/>
    <property type="project" value="TreeGrafter"/>
</dbReference>
<evidence type="ECO:0000313" key="10">
    <source>
        <dbReference type="RefSeq" id="XP_023170192.1"/>
    </source>
</evidence>
<reference evidence="9 10" key="1">
    <citation type="submission" date="2025-04" db="UniProtKB">
        <authorList>
            <consortium name="RefSeq"/>
        </authorList>
    </citation>
    <scope>IDENTIFICATION</scope>
    <source>
        <strain evidence="9 10">15085-1641.00</strain>
        <tissue evidence="9 10">Whole body</tissue>
    </source>
</reference>
<evidence type="ECO:0000256" key="5">
    <source>
        <dbReference type="SAM" id="MobiDB-lite"/>
    </source>
</evidence>
<feature type="domain" description="Amino acid transporter transmembrane" evidence="7">
    <location>
        <begin position="109"/>
        <end position="509"/>
    </location>
</feature>
<evidence type="ECO:0000256" key="6">
    <source>
        <dbReference type="SAM" id="Phobius"/>
    </source>
</evidence>
<dbReference type="RefSeq" id="XP_023170192.1">
    <property type="nucleotide sequence ID" value="XM_023314424.2"/>
</dbReference>
<feature type="transmembrane region" description="Helical" evidence="6">
    <location>
        <begin position="451"/>
        <end position="471"/>
    </location>
</feature>
<keyword evidence="8" id="KW-1185">Reference proteome</keyword>
<feature type="transmembrane region" description="Helical" evidence="6">
    <location>
        <begin position="425"/>
        <end position="445"/>
    </location>
</feature>
<evidence type="ECO:0000313" key="9">
    <source>
        <dbReference type="RefSeq" id="XP_023170191.1"/>
    </source>
</evidence>
<accession>A0A6J1LT18</accession>
<evidence type="ECO:0000256" key="1">
    <source>
        <dbReference type="ARBA" id="ARBA00004141"/>
    </source>
</evidence>